<reference evidence="13 14" key="1">
    <citation type="submission" date="2020-06" db="EMBL/GenBank/DDBJ databases">
        <authorList>
            <person name="Li R."/>
            <person name="Bekaert M."/>
        </authorList>
    </citation>
    <scope>NUCLEOTIDE SEQUENCE [LARGE SCALE GENOMIC DNA]</scope>
    <source>
        <strain evidence="14">wild</strain>
    </source>
</reference>
<evidence type="ECO:0000256" key="6">
    <source>
        <dbReference type="ARBA" id="ARBA00023163"/>
    </source>
</evidence>
<proteinExistence type="inferred from homology"/>
<sequence length="463" mass="53195">MVSYMLPVDFGQNSLYNSSSPDFQMDQESQEYFENIMMDFHGRPQDPPSLSGSGDSLSSYPSPNQPGSPVAVVTSTEDIQVSSASDERVQKSKPYSKRLPPPKQLYTTELAVLCRICGDKASGFHYGVHSCEGCKGFFRRTIKKNLVYKPCRAIKQCKLSLGSRNKCQHCRFQRCLRAGMSQDAVRFGRMPKVEREKLMADKEELEENSSVRILELRSITDIIKQSFHQHVVEILLKFNGGDDEKQESKDIVINRLESEEDFENWKIYIKYQEVVLPLMEGAVRFAKELPGFLELSTYDQITLMKQASMSVAIVAMSPLVEDMKFKIPGMEVNLILNKSLLEECRIFRQLFGQIWKFYEKLKKFELLQSEISLFCATLCFSENPFLQRPTEIDKIQQDLLQALRIELKHNHPKQRHLFPNLVMLVTDLRQAVEAFGQNIRIGIIDKSKDLSDTAPLIKEMFNI</sequence>
<evidence type="ECO:0000256" key="9">
    <source>
        <dbReference type="RuleBase" id="RU004334"/>
    </source>
</evidence>
<dbReference type="GO" id="GO:0000122">
    <property type="term" value="P:negative regulation of transcription by RNA polymerase II"/>
    <property type="evidence" value="ECO:0007669"/>
    <property type="project" value="TreeGrafter"/>
</dbReference>
<dbReference type="PRINTS" id="PR01292">
    <property type="entry name" value="RETNOICACIDR"/>
</dbReference>
<feature type="region of interest" description="Disordered" evidence="10">
    <location>
        <begin position="39"/>
        <end position="71"/>
    </location>
</feature>
<dbReference type="PROSITE" id="PS51030">
    <property type="entry name" value="NUCLEAR_REC_DBD_2"/>
    <property type="match status" value="1"/>
</dbReference>
<accession>A0A6J8E553</accession>
<dbReference type="InterPro" id="IPR013088">
    <property type="entry name" value="Znf_NHR/GATA"/>
</dbReference>
<evidence type="ECO:0000313" key="14">
    <source>
        <dbReference type="Proteomes" id="UP000507470"/>
    </source>
</evidence>
<dbReference type="PRINTS" id="PR00047">
    <property type="entry name" value="STROIDFINGER"/>
</dbReference>
<dbReference type="Pfam" id="PF00105">
    <property type="entry name" value="zf-C4"/>
    <property type="match status" value="1"/>
</dbReference>
<dbReference type="AlphaFoldDB" id="A0A6J8E553"/>
<feature type="compositionally biased region" description="Low complexity" evidence="10">
    <location>
        <begin position="48"/>
        <end position="62"/>
    </location>
</feature>
<keyword evidence="8 9" id="KW-0539">Nucleus</keyword>
<evidence type="ECO:0000259" key="12">
    <source>
        <dbReference type="PROSITE" id="PS51843"/>
    </source>
</evidence>
<evidence type="ECO:0000256" key="10">
    <source>
        <dbReference type="SAM" id="MobiDB-lite"/>
    </source>
</evidence>
<dbReference type="Gene3D" id="3.30.50.10">
    <property type="entry name" value="Erythroid Transcription Factor GATA-1, subunit A"/>
    <property type="match status" value="1"/>
</dbReference>
<dbReference type="PROSITE" id="PS00031">
    <property type="entry name" value="NUCLEAR_REC_DBD_1"/>
    <property type="match status" value="1"/>
</dbReference>
<organism evidence="13 14">
    <name type="scientific">Mytilus coruscus</name>
    <name type="common">Sea mussel</name>
    <dbReference type="NCBI Taxonomy" id="42192"/>
    <lineage>
        <taxon>Eukaryota</taxon>
        <taxon>Metazoa</taxon>
        <taxon>Spiralia</taxon>
        <taxon>Lophotrochozoa</taxon>
        <taxon>Mollusca</taxon>
        <taxon>Bivalvia</taxon>
        <taxon>Autobranchia</taxon>
        <taxon>Pteriomorphia</taxon>
        <taxon>Mytilida</taxon>
        <taxon>Mytiloidea</taxon>
        <taxon>Mytilidae</taxon>
        <taxon>Mytilinae</taxon>
        <taxon>Mytilus</taxon>
    </lineage>
</organism>
<dbReference type="SMART" id="SM00430">
    <property type="entry name" value="HOLI"/>
    <property type="match status" value="1"/>
</dbReference>
<dbReference type="FunFam" id="3.30.50.10:FF:000056">
    <property type="entry name" value="Peroxisome proliferator-activated receptor gamma"/>
    <property type="match status" value="1"/>
</dbReference>
<keyword evidence="5 9" id="KW-0238">DNA-binding</keyword>
<evidence type="ECO:0000256" key="1">
    <source>
        <dbReference type="ARBA" id="ARBA00022723"/>
    </source>
</evidence>
<dbReference type="Pfam" id="PF00104">
    <property type="entry name" value="Hormone_recep"/>
    <property type="match status" value="1"/>
</dbReference>
<dbReference type="GO" id="GO:0045944">
    <property type="term" value="P:positive regulation of transcription by RNA polymerase II"/>
    <property type="evidence" value="ECO:0007669"/>
    <property type="project" value="TreeGrafter"/>
</dbReference>
<keyword evidence="7 9" id="KW-0675">Receptor</keyword>
<protein>
    <submittedName>
        <fullName evidence="13">NR1C3</fullName>
    </submittedName>
</protein>
<evidence type="ECO:0000256" key="4">
    <source>
        <dbReference type="ARBA" id="ARBA00023015"/>
    </source>
</evidence>
<dbReference type="GO" id="GO:0005634">
    <property type="term" value="C:nucleus"/>
    <property type="evidence" value="ECO:0007669"/>
    <property type="project" value="UniProtKB-SubCell"/>
</dbReference>
<name>A0A6J8E553_MYTCO</name>
<dbReference type="GO" id="GO:0019216">
    <property type="term" value="P:regulation of lipid metabolic process"/>
    <property type="evidence" value="ECO:0007669"/>
    <property type="project" value="TreeGrafter"/>
</dbReference>
<keyword evidence="14" id="KW-1185">Reference proteome</keyword>
<dbReference type="GO" id="GO:0000978">
    <property type="term" value="F:RNA polymerase II cis-regulatory region sequence-specific DNA binding"/>
    <property type="evidence" value="ECO:0007669"/>
    <property type="project" value="TreeGrafter"/>
</dbReference>
<dbReference type="SUPFAM" id="SSF57716">
    <property type="entry name" value="Glucocorticoid receptor-like (DNA-binding domain)"/>
    <property type="match status" value="1"/>
</dbReference>
<feature type="region of interest" description="Disordered" evidence="10">
    <location>
        <begin position="81"/>
        <end position="100"/>
    </location>
</feature>
<dbReference type="InterPro" id="IPR000536">
    <property type="entry name" value="Nucl_hrmn_rcpt_lig-bd"/>
</dbReference>
<dbReference type="PROSITE" id="PS51843">
    <property type="entry name" value="NR_LBD"/>
    <property type="match status" value="1"/>
</dbReference>
<comment type="similarity">
    <text evidence="9">Belongs to the nuclear hormone receptor family.</text>
</comment>
<dbReference type="PRINTS" id="PR00398">
    <property type="entry name" value="STRDHORMONER"/>
</dbReference>
<dbReference type="GO" id="GO:0008270">
    <property type="term" value="F:zinc ion binding"/>
    <property type="evidence" value="ECO:0007669"/>
    <property type="project" value="UniProtKB-KW"/>
</dbReference>
<dbReference type="InterPro" id="IPR001628">
    <property type="entry name" value="Znf_hrmn_rcpt"/>
</dbReference>
<feature type="domain" description="NR LBD" evidence="12">
    <location>
        <begin position="247"/>
        <end position="461"/>
    </location>
</feature>
<dbReference type="PANTHER" id="PTHR24082:SF497">
    <property type="entry name" value="PEROXISOME PROLIFERATOR-ACTIVATED RECEPTOR GAMMA-LIKE"/>
    <property type="match status" value="1"/>
</dbReference>
<dbReference type="InterPro" id="IPR001723">
    <property type="entry name" value="Nuclear_hrmn_rcpt"/>
</dbReference>
<dbReference type="GO" id="GO:0004879">
    <property type="term" value="F:nuclear receptor activity"/>
    <property type="evidence" value="ECO:0007669"/>
    <property type="project" value="InterPro"/>
</dbReference>
<keyword evidence="3 9" id="KW-0862">Zinc</keyword>
<keyword evidence="2 9" id="KW-0863">Zinc-finger</keyword>
<dbReference type="Gene3D" id="1.10.565.10">
    <property type="entry name" value="Retinoid X Receptor"/>
    <property type="match status" value="1"/>
</dbReference>
<comment type="subcellular location">
    <subcellularLocation>
        <location evidence="9">Nucleus</location>
    </subcellularLocation>
</comment>
<keyword evidence="1 9" id="KW-0479">Metal-binding</keyword>
<keyword evidence="4 9" id="KW-0805">Transcription regulation</keyword>
<evidence type="ECO:0000256" key="8">
    <source>
        <dbReference type="ARBA" id="ARBA00023242"/>
    </source>
</evidence>
<dbReference type="InterPro" id="IPR035500">
    <property type="entry name" value="NHR-like_dom_sf"/>
</dbReference>
<dbReference type="Proteomes" id="UP000507470">
    <property type="component" value="Unassembled WGS sequence"/>
</dbReference>
<dbReference type="SMART" id="SM00399">
    <property type="entry name" value="ZnF_C4"/>
    <property type="match status" value="1"/>
</dbReference>
<dbReference type="GO" id="GO:0030154">
    <property type="term" value="P:cell differentiation"/>
    <property type="evidence" value="ECO:0007669"/>
    <property type="project" value="TreeGrafter"/>
</dbReference>
<dbReference type="OrthoDB" id="7634782at2759"/>
<gene>
    <name evidence="13" type="ORF">MCOR_47439</name>
</gene>
<evidence type="ECO:0000256" key="3">
    <source>
        <dbReference type="ARBA" id="ARBA00022833"/>
    </source>
</evidence>
<keyword evidence="6 9" id="KW-0804">Transcription</keyword>
<dbReference type="EMBL" id="CACVKT020008353">
    <property type="protein sequence ID" value="CAC5414682.1"/>
    <property type="molecule type" value="Genomic_DNA"/>
</dbReference>
<dbReference type="InterPro" id="IPR003078">
    <property type="entry name" value="Retinoic_acid_rcpt"/>
</dbReference>
<dbReference type="GO" id="GO:0048384">
    <property type="term" value="P:retinoic acid receptor signaling pathway"/>
    <property type="evidence" value="ECO:0007669"/>
    <property type="project" value="InterPro"/>
</dbReference>
<evidence type="ECO:0000256" key="7">
    <source>
        <dbReference type="ARBA" id="ARBA00023170"/>
    </source>
</evidence>
<evidence type="ECO:0000259" key="11">
    <source>
        <dbReference type="PROSITE" id="PS51030"/>
    </source>
</evidence>
<dbReference type="PANTHER" id="PTHR24082">
    <property type="entry name" value="NUCLEAR HORMONE RECEPTOR"/>
    <property type="match status" value="1"/>
</dbReference>
<feature type="domain" description="Nuclear receptor" evidence="11">
    <location>
        <begin position="111"/>
        <end position="187"/>
    </location>
</feature>
<dbReference type="SUPFAM" id="SSF48508">
    <property type="entry name" value="Nuclear receptor ligand-binding domain"/>
    <property type="match status" value="1"/>
</dbReference>
<evidence type="ECO:0000313" key="13">
    <source>
        <dbReference type="EMBL" id="CAC5414682.1"/>
    </source>
</evidence>
<evidence type="ECO:0000256" key="5">
    <source>
        <dbReference type="ARBA" id="ARBA00023125"/>
    </source>
</evidence>
<dbReference type="InterPro" id="IPR050234">
    <property type="entry name" value="Nuclear_hormone_rcpt_NR1"/>
</dbReference>
<evidence type="ECO:0000256" key="2">
    <source>
        <dbReference type="ARBA" id="ARBA00022771"/>
    </source>
</evidence>